<feature type="compositionally biased region" description="Polar residues" evidence="1">
    <location>
        <begin position="412"/>
        <end position="423"/>
    </location>
</feature>
<dbReference type="AlphaFoldDB" id="A0AAD4MWH2"/>
<protein>
    <submittedName>
        <fullName evidence="2">Uncharacterized protein</fullName>
    </submittedName>
</protein>
<gene>
    <name evidence="2" type="ORF">DdX_11570</name>
</gene>
<evidence type="ECO:0000313" key="2">
    <source>
        <dbReference type="EMBL" id="KAI1708816.1"/>
    </source>
</evidence>
<sequence length="607" mass="68781">MLRQRKNIDQVIKDARITRRMRRAVVKQESDINSPRYSKAVATAAASASVFLSTPFIRIETSPPSDNDYSFLDKNGPLQQNMDATALEQRRRNRRASFLARSSAVDESGIVPSPRKQTSSPLPHRTQRIYERNHAYSRSWNTNSDVYTANTLYGNIGRDDSDDYDIEANEVSPPSWSPYPSSAHHGAHVTTWKRVLPTPSGSIFSPSKIVLNSAHKPPSQEHIYSHWPVSSSGVLAIPSRPTITNIENGSRLLPPLLHRQAKSMEDREFPNNIGGNSGSDDRRRGFGGLDKHRSQSETLRRQLLRQETMNMHMMQRPLYGTDTHKEQQAIWTAKNPYESNQWSNKSIHKSTTPQILRQRQWSQPRSSREHSGTHPSAEISTEPSSSLASTSLSMDSNHSSSFSEGPAPTPGHNKQTTRKIQPPQQKPAIDNTADAKRQKYKSLFSLRHSIYPSDTTRSSLDSATTCAITTGESYAENLINNKGMQRKNYHITTKNDHPVLRQYSADPNWQQGNNRKSSAKLNVSPNTHNFTRQRSEMLERQANPPPQYLRRSAEVIASKWPYGANNDWRMPYSTHLPASQPLFPDLYANARNERNYSERFSLLNVPH</sequence>
<accession>A0AAD4MWH2</accession>
<feature type="region of interest" description="Disordered" evidence="1">
    <location>
        <begin position="98"/>
        <end position="123"/>
    </location>
</feature>
<reference evidence="2" key="1">
    <citation type="submission" date="2022-01" db="EMBL/GenBank/DDBJ databases">
        <title>Genome Sequence Resource for Two Populations of Ditylenchus destructor, the Migratory Endoparasitic Phytonematode.</title>
        <authorList>
            <person name="Zhang H."/>
            <person name="Lin R."/>
            <person name="Xie B."/>
        </authorList>
    </citation>
    <scope>NUCLEOTIDE SEQUENCE</scope>
    <source>
        <strain evidence="2">BazhouSP</strain>
    </source>
</reference>
<feature type="region of interest" description="Disordered" evidence="1">
    <location>
        <begin position="265"/>
        <end position="299"/>
    </location>
</feature>
<feature type="compositionally biased region" description="Polar residues" evidence="1">
    <location>
        <begin position="340"/>
        <end position="355"/>
    </location>
</feature>
<name>A0AAD4MWH2_9BILA</name>
<dbReference type="Proteomes" id="UP001201812">
    <property type="component" value="Unassembled WGS sequence"/>
</dbReference>
<keyword evidence="3" id="KW-1185">Reference proteome</keyword>
<feature type="compositionally biased region" description="Basic and acidic residues" evidence="1">
    <location>
        <begin position="279"/>
        <end position="299"/>
    </location>
</feature>
<feature type="compositionally biased region" description="Low complexity" evidence="1">
    <location>
        <begin position="380"/>
        <end position="396"/>
    </location>
</feature>
<dbReference type="EMBL" id="JAKKPZ010000033">
    <property type="protein sequence ID" value="KAI1708816.1"/>
    <property type="molecule type" value="Genomic_DNA"/>
</dbReference>
<organism evidence="2 3">
    <name type="scientific">Ditylenchus destructor</name>
    <dbReference type="NCBI Taxonomy" id="166010"/>
    <lineage>
        <taxon>Eukaryota</taxon>
        <taxon>Metazoa</taxon>
        <taxon>Ecdysozoa</taxon>
        <taxon>Nematoda</taxon>
        <taxon>Chromadorea</taxon>
        <taxon>Rhabditida</taxon>
        <taxon>Tylenchina</taxon>
        <taxon>Tylenchomorpha</taxon>
        <taxon>Sphaerularioidea</taxon>
        <taxon>Anguinidae</taxon>
        <taxon>Anguininae</taxon>
        <taxon>Ditylenchus</taxon>
    </lineage>
</organism>
<evidence type="ECO:0000313" key="3">
    <source>
        <dbReference type="Proteomes" id="UP001201812"/>
    </source>
</evidence>
<feature type="region of interest" description="Disordered" evidence="1">
    <location>
        <begin position="507"/>
        <end position="526"/>
    </location>
</feature>
<evidence type="ECO:0000256" key="1">
    <source>
        <dbReference type="SAM" id="MobiDB-lite"/>
    </source>
</evidence>
<proteinExistence type="predicted"/>
<comment type="caution">
    <text evidence="2">The sequence shown here is derived from an EMBL/GenBank/DDBJ whole genome shotgun (WGS) entry which is preliminary data.</text>
</comment>
<feature type="region of interest" description="Disordered" evidence="1">
    <location>
        <begin position="340"/>
        <end position="435"/>
    </location>
</feature>